<evidence type="ECO:0000313" key="1">
    <source>
        <dbReference type="EMBL" id="KAK8773628.1"/>
    </source>
</evidence>
<organism evidence="1 2">
    <name type="scientific">Amblyomma americanum</name>
    <name type="common">Lone star tick</name>
    <dbReference type="NCBI Taxonomy" id="6943"/>
    <lineage>
        <taxon>Eukaryota</taxon>
        <taxon>Metazoa</taxon>
        <taxon>Ecdysozoa</taxon>
        <taxon>Arthropoda</taxon>
        <taxon>Chelicerata</taxon>
        <taxon>Arachnida</taxon>
        <taxon>Acari</taxon>
        <taxon>Parasitiformes</taxon>
        <taxon>Ixodida</taxon>
        <taxon>Ixodoidea</taxon>
        <taxon>Ixodidae</taxon>
        <taxon>Amblyomminae</taxon>
        <taxon>Amblyomma</taxon>
    </lineage>
</organism>
<dbReference type="EMBL" id="JARKHS020016564">
    <property type="protein sequence ID" value="KAK8773628.1"/>
    <property type="molecule type" value="Genomic_DNA"/>
</dbReference>
<sequence length="66" mass="7573">MDDNARQVLAIYLQNLTEIQSSRRDVSLIMKIFVLLMVQNAERILETHFGDDSFSDSDDDDIVVLV</sequence>
<dbReference type="Proteomes" id="UP001321473">
    <property type="component" value="Unassembled WGS sequence"/>
</dbReference>
<protein>
    <submittedName>
        <fullName evidence="1">Uncharacterized protein</fullName>
    </submittedName>
</protein>
<comment type="caution">
    <text evidence="1">The sequence shown here is derived from an EMBL/GenBank/DDBJ whole genome shotgun (WGS) entry which is preliminary data.</text>
</comment>
<accession>A0AAQ4EG67</accession>
<evidence type="ECO:0000313" key="2">
    <source>
        <dbReference type="Proteomes" id="UP001321473"/>
    </source>
</evidence>
<gene>
    <name evidence="1" type="ORF">V5799_011839</name>
</gene>
<keyword evidence="2" id="KW-1185">Reference proteome</keyword>
<proteinExistence type="predicted"/>
<reference evidence="1 2" key="1">
    <citation type="journal article" date="2023" name="Arcadia Sci">
        <title>De novo assembly of a long-read Amblyomma americanum tick genome.</title>
        <authorList>
            <person name="Chou S."/>
            <person name="Poskanzer K.E."/>
            <person name="Rollins M."/>
            <person name="Thuy-Boun P.S."/>
        </authorList>
    </citation>
    <scope>NUCLEOTIDE SEQUENCE [LARGE SCALE GENOMIC DNA]</scope>
    <source>
        <strain evidence="1">F_SG_1</strain>
        <tissue evidence="1">Salivary glands</tissue>
    </source>
</reference>
<dbReference type="AlphaFoldDB" id="A0AAQ4EG67"/>
<name>A0AAQ4EG67_AMBAM</name>